<dbReference type="AlphaFoldDB" id="A0A382ADK1"/>
<dbReference type="InterPro" id="IPR012668">
    <property type="entry name" value="CHP02466"/>
</dbReference>
<name>A0A382ADK1_9ZZZZ</name>
<evidence type="ECO:0000313" key="2">
    <source>
        <dbReference type="EMBL" id="SVA99182.1"/>
    </source>
</evidence>
<gene>
    <name evidence="2" type="ORF">METZ01_LOCUS152036</name>
</gene>
<organism evidence="2">
    <name type="scientific">marine metagenome</name>
    <dbReference type="NCBI Taxonomy" id="408172"/>
    <lineage>
        <taxon>unclassified sequences</taxon>
        <taxon>metagenomes</taxon>
        <taxon>ecological metagenomes</taxon>
    </lineage>
</organism>
<dbReference type="EMBL" id="UINC01024799">
    <property type="protein sequence ID" value="SVA99182.1"/>
    <property type="molecule type" value="Genomic_DNA"/>
</dbReference>
<accession>A0A382ADK1</accession>
<dbReference type="Gene3D" id="2.60.120.620">
    <property type="entry name" value="q2cbj1_9rhob like domain"/>
    <property type="match status" value="1"/>
</dbReference>
<feature type="compositionally biased region" description="Basic and acidic residues" evidence="1">
    <location>
        <begin position="1"/>
        <end position="10"/>
    </location>
</feature>
<dbReference type="Pfam" id="PF13759">
    <property type="entry name" value="2OG-FeII_Oxy_5"/>
    <property type="match status" value="1"/>
</dbReference>
<reference evidence="2" key="1">
    <citation type="submission" date="2018-05" db="EMBL/GenBank/DDBJ databases">
        <authorList>
            <person name="Lanie J.A."/>
            <person name="Ng W.-L."/>
            <person name="Kazmierczak K.M."/>
            <person name="Andrzejewski T.M."/>
            <person name="Davidsen T.M."/>
            <person name="Wayne K.J."/>
            <person name="Tettelin H."/>
            <person name="Glass J.I."/>
            <person name="Rusch D."/>
            <person name="Podicherti R."/>
            <person name="Tsui H.-C.T."/>
            <person name="Winkler M.E."/>
        </authorList>
    </citation>
    <scope>NUCLEOTIDE SEQUENCE</scope>
</reference>
<sequence>MKNKHLRLDDDPNQTGYEDTSLPDTVESRKLLSMIEYEVRKINPYLKILDTSGKGVWGHILEPGQSTMYHEHDLTDIQRTRGHIDGISFAYYVTYPENSGDLVFCVETLKRRIMLPVRPSVGNLVLFPTYVPHLTLRNLSKENRISISGNFFPDPERMKDFYKEIYEGRSNYFYYVGTYNDY</sequence>
<protein>
    <recommendedName>
        <fullName evidence="3">Prolyl 4-hydroxylase alpha subunit Fe(2+) 2OG dioxygenase domain-containing protein</fullName>
    </recommendedName>
</protein>
<proteinExistence type="predicted"/>
<evidence type="ECO:0000256" key="1">
    <source>
        <dbReference type="SAM" id="MobiDB-lite"/>
    </source>
</evidence>
<evidence type="ECO:0008006" key="3">
    <source>
        <dbReference type="Google" id="ProtNLM"/>
    </source>
</evidence>
<feature type="region of interest" description="Disordered" evidence="1">
    <location>
        <begin position="1"/>
        <end position="21"/>
    </location>
</feature>